<gene>
    <name evidence="1" type="ORF">SAMN04488512_11077</name>
</gene>
<protein>
    <submittedName>
        <fullName evidence="1">Uncharacterized protein</fullName>
    </submittedName>
</protein>
<dbReference type="EMBL" id="FNJD01000010">
    <property type="protein sequence ID" value="SDP15535.1"/>
    <property type="molecule type" value="Genomic_DNA"/>
</dbReference>
<sequence>MARAVGYARSTGCGGRHCHRSTRSVSVRPIRIGTGWGWCVPHAHRQRGKTRGVETSHFRPKTCASLGWCFRTSHPRGRAPSAPRPGLAGRGRGWWRLRDGKDHPDLSFLLIDVDRTGSAQSCPQLTLRQAQIRLPRRGRGPSAFALATGPLAPVLADPHRKKERPK</sequence>
<keyword evidence="2" id="KW-1185">Reference proteome</keyword>
<organism evidence="1 2">
    <name type="scientific">Sulfitobacter litoralis</name>
    <dbReference type="NCBI Taxonomy" id="335975"/>
    <lineage>
        <taxon>Bacteria</taxon>
        <taxon>Pseudomonadati</taxon>
        <taxon>Pseudomonadota</taxon>
        <taxon>Alphaproteobacteria</taxon>
        <taxon>Rhodobacterales</taxon>
        <taxon>Roseobacteraceae</taxon>
        <taxon>Sulfitobacter</taxon>
    </lineage>
</organism>
<reference evidence="1 2" key="1">
    <citation type="submission" date="2016-10" db="EMBL/GenBank/DDBJ databases">
        <authorList>
            <person name="Varghese N."/>
            <person name="Submissions S."/>
        </authorList>
    </citation>
    <scope>NUCLEOTIDE SEQUENCE [LARGE SCALE GENOMIC DNA]</scope>
    <source>
        <strain evidence="1 2">DSM 17584</strain>
    </source>
</reference>
<proteinExistence type="predicted"/>
<comment type="caution">
    <text evidence="1">The sequence shown here is derived from an EMBL/GenBank/DDBJ whole genome shotgun (WGS) entry which is preliminary data.</text>
</comment>
<evidence type="ECO:0000313" key="1">
    <source>
        <dbReference type="EMBL" id="SDP15535.1"/>
    </source>
</evidence>
<name>A0ABY0SEF2_9RHOB</name>
<evidence type="ECO:0000313" key="2">
    <source>
        <dbReference type="Proteomes" id="UP000198646"/>
    </source>
</evidence>
<dbReference type="Proteomes" id="UP000198646">
    <property type="component" value="Unassembled WGS sequence"/>
</dbReference>
<accession>A0ABY0SEF2</accession>